<dbReference type="Gene3D" id="3.20.20.370">
    <property type="entry name" value="Glycoside hydrolase/deacetylase"/>
    <property type="match status" value="1"/>
</dbReference>
<evidence type="ECO:0000313" key="4">
    <source>
        <dbReference type="Proteomes" id="UP000031535"/>
    </source>
</evidence>
<evidence type="ECO:0000256" key="1">
    <source>
        <dbReference type="SAM" id="SignalP"/>
    </source>
</evidence>
<keyword evidence="1" id="KW-0732">Signal</keyword>
<organism evidence="3 4">
    <name type="scientific">Pseudomonas batumici</name>
    <dbReference type="NCBI Taxonomy" id="226910"/>
    <lineage>
        <taxon>Bacteria</taxon>
        <taxon>Pseudomonadati</taxon>
        <taxon>Pseudomonadota</taxon>
        <taxon>Gammaproteobacteria</taxon>
        <taxon>Pseudomonadales</taxon>
        <taxon>Pseudomonadaceae</taxon>
        <taxon>Pseudomonas</taxon>
    </lineage>
</organism>
<dbReference type="PANTHER" id="PTHR10587">
    <property type="entry name" value="GLYCOSYL TRANSFERASE-RELATED"/>
    <property type="match status" value="1"/>
</dbReference>
<dbReference type="AlphaFoldDB" id="A0A0C2EGC4"/>
<evidence type="ECO:0000313" key="3">
    <source>
        <dbReference type="EMBL" id="KIH85089.1"/>
    </source>
</evidence>
<dbReference type="PATRIC" id="fig|226910.6.peg.1070"/>
<comment type="caution">
    <text evidence="3">The sequence shown here is derived from an EMBL/GenBank/DDBJ whole genome shotgun (WGS) entry which is preliminary data.</text>
</comment>
<dbReference type="InterPro" id="IPR011330">
    <property type="entry name" value="Glyco_hydro/deAcase_b/a-brl"/>
</dbReference>
<dbReference type="Proteomes" id="UP000031535">
    <property type="component" value="Unassembled WGS sequence"/>
</dbReference>
<accession>A0A0C2EGC4</accession>
<gene>
    <name evidence="3" type="ORF">UCMB321_1077</name>
</gene>
<dbReference type="InterPro" id="IPR002509">
    <property type="entry name" value="NODB_dom"/>
</dbReference>
<dbReference type="CDD" id="cd10917">
    <property type="entry name" value="CE4_NodB_like_6s_7s"/>
    <property type="match status" value="1"/>
</dbReference>
<dbReference type="GO" id="GO:0016810">
    <property type="term" value="F:hydrolase activity, acting on carbon-nitrogen (but not peptide) bonds"/>
    <property type="evidence" value="ECO:0007669"/>
    <property type="project" value="InterPro"/>
</dbReference>
<reference evidence="3 4" key="1">
    <citation type="submission" date="2015-01" db="EMBL/GenBank/DDBJ databases">
        <title>Complete genome of Pseudomonas batumici UCM B-321 producer of the batumin antibiotic with strong antistaphilococcal and potential anticancer activity.</title>
        <authorList>
            <person name="Klochko V.V."/>
            <person name="Zelena L.B."/>
            <person name="Elena K.A."/>
            <person name="Reva O.N."/>
        </authorList>
    </citation>
    <scope>NUCLEOTIDE SEQUENCE [LARGE SCALE GENOMIC DNA]</scope>
    <source>
        <strain evidence="3 4">UCM B-321</strain>
    </source>
</reference>
<dbReference type="InterPro" id="IPR050248">
    <property type="entry name" value="Polysacc_deacetylase_ArnD"/>
</dbReference>
<evidence type="ECO:0000259" key="2">
    <source>
        <dbReference type="Pfam" id="PF01522"/>
    </source>
</evidence>
<dbReference type="SUPFAM" id="SSF88713">
    <property type="entry name" value="Glycoside hydrolase/deacetylase"/>
    <property type="match status" value="1"/>
</dbReference>
<proteinExistence type="predicted"/>
<dbReference type="STRING" id="226910.UCMB321_1077"/>
<feature type="signal peptide" evidence="1">
    <location>
        <begin position="1"/>
        <end position="18"/>
    </location>
</feature>
<dbReference type="OrthoDB" id="9816280at2"/>
<feature type="domain" description="NodB homology" evidence="2">
    <location>
        <begin position="180"/>
        <end position="295"/>
    </location>
</feature>
<feature type="chain" id="PRO_5002160080" evidence="1">
    <location>
        <begin position="19"/>
        <end position="374"/>
    </location>
</feature>
<dbReference type="EMBL" id="JXDG01000011">
    <property type="protein sequence ID" value="KIH85089.1"/>
    <property type="molecule type" value="Genomic_DNA"/>
</dbReference>
<dbReference type="RefSeq" id="WP_040064449.1">
    <property type="nucleotide sequence ID" value="NZ_JXDG01000011.1"/>
</dbReference>
<sequence>MRIVLFFSALLACLAAVAAPNDPATLDRSTWPEQLSSPALFDVASRAQILMFAHLLLVSEVLDEPALKKRLGLKQINMAAIDAVRHRMWQRLLTSYNAAQQSCEQDASFCFYVEDMDSLQKAAGKFRVADDSFYVRWAEPARAFNERYLDEQLRLAALLPQTSSEIQLMGDHERNGEAFNDRLFLLTFDGGPTMAQGNTDELADYLRKQKISGLFFVLGNALQARLDKTSMPAVRELYRQQCVGVEGWQYRSHSQWQDWEDSILRSVALVQNAVPDNYVALFRPPYGQRRADSAAFFKAQHLQVALWDIDSGDVTGKLSAEQSAQRVMTLMLLWRRGVIVFHDTQDKARTALPWLLKQTAESGLGWQDCKEAFR</sequence>
<dbReference type="GO" id="GO:0005975">
    <property type="term" value="P:carbohydrate metabolic process"/>
    <property type="evidence" value="ECO:0007669"/>
    <property type="project" value="InterPro"/>
</dbReference>
<keyword evidence="4" id="KW-1185">Reference proteome</keyword>
<protein>
    <submittedName>
        <fullName evidence="3">Polysaccharide deacetylase family protein</fullName>
    </submittedName>
</protein>
<dbReference type="Pfam" id="PF01522">
    <property type="entry name" value="Polysacc_deac_1"/>
    <property type="match status" value="1"/>
</dbReference>
<name>A0A0C2EGC4_9PSED</name>